<dbReference type="Pfam" id="PF02880">
    <property type="entry name" value="PGM_PMM_III"/>
    <property type="match status" value="1"/>
</dbReference>
<dbReference type="NCBIfam" id="TIGR01455">
    <property type="entry name" value="glmM"/>
    <property type="match status" value="1"/>
</dbReference>
<dbReference type="Pfam" id="PF02878">
    <property type="entry name" value="PGM_PMM_I"/>
    <property type="match status" value="1"/>
</dbReference>
<dbReference type="InterPro" id="IPR016055">
    <property type="entry name" value="A-D-PHexomutase_a/b/a-I/II/III"/>
</dbReference>
<evidence type="ECO:0000256" key="3">
    <source>
        <dbReference type="ARBA" id="ARBA00022723"/>
    </source>
</evidence>
<evidence type="ECO:0000256" key="5">
    <source>
        <dbReference type="ARBA" id="ARBA00023235"/>
    </source>
</evidence>
<keyword evidence="4 6" id="KW-0460">Magnesium</keyword>
<dbReference type="Gene3D" id="3.40.120.10">
    <property type="entry name" value="Alpha-D-Glucose-1,6-Bisphosphate, subunit A, domain 3"/>
    <property type="match status" value="3"/>
</dbReference>
<dbReference type="InterPro" id="IPR006352">
    <property type="entry name" value="GlmM_bact"/>
</dbReference>
<dbReference type="RefSeq" id="WP_160335530.1">
    <property type="nucleotide sequence ID" value="NZ_CALPCR010000006.1"/>
</dbReference>
<dbReference type="FunFam" id="3.40.120.10:FF:000001">
    <property type="entry name" value="Phosphoglucosamine mutase"/>
    <property type="match status" value="1"/>
</dbReference>
<comment type="cofactor">
    <cofactor evidence="6">
        <name>Mg(2+)</name>
        <dbReference type="ChEBI" id="CHEBI:18420"/>
    </cofactor>
    <text evidence="6">Binds 1 Mg(2+) ion per subunit.</text>
</comment>
<feature type="domain" description="Alpha-D-phosphohexomutase alpha/beta/alpha" evidence="12">
    <location>
        <begin position="259"/>
        <end position="365"/>
    </location>
</feature>
<evidence type="ECO:0000256" key="6">
    <source>
        <dbReference type="HAMAP-Rule" id="MF_01554"/>
    </source>
</evidence>
<keyword evidence="2 6" id="KW-0597">Phosphoprotein</keyword>
<feature type="binding site" description="via phosphate group" evidence="6">
    <location>
        <position position="104"/>
    </location>
    <ligand>
        <name>Mg(2+)</name>
        <dbReference type="ChEBI" id="CHEBI:18420"/>
    </ligand>
</feature>
<evidence type="ECO:0000259" key="9">
    <source>
        <dbReference type="Pfam" id="PF00408"/>
    </source>
</evidence>
<dbReference type="InterPro" id="IPR050060">
    <property type="entry name" value="Phosphoglucosamine_mutase"/>
</dbReference>
<dbReference type="InterPro" id="IPR005846">
    <property type="entry name" value="A-D-PHexomutase_a/b/a-III"/>
</dbReference>
<dbReference type="HAMAP" id="MF_01554_B">
    <property type="entry name" value="GlmM_B"/>
    <property type="match status" value="1"/>
</dbReference>
<dbReference type="SUPFAM" id="SSF53738">
    <property type="entry name" value="Phosphoglucomutase, first 3 domains"/>
    <property type="match status" value="3"/>
</dbReference>
<dbReference type="InterPro" id="IPR005841">
    <property type="entry name" value="Alpha-D-phosphohexomutase_SF"/>
</dbReference>
<evidence type="ECO:0000256" key="7">
    <source>
        <dbReference type="RuleBase" id="RU004326"/>
    </source>
</evidence>
<keyword evidence="5 6" id="KW-0413">Isomerase</keyword>
<dbReference type="Pfam" id="PF02879">
    <property type="entry name" value="PGM_PMM_II"/>
    <property type="match status" value="1"/>
</dbReference>
<dbReference type="PRINTS" id="PR00509">
    <property type="entry name" value="PGMPMM"/>
</dbReference>
<feature type="modified residue" description="Phosphoserine" evidence="6">
    <location>
        <position position="104"/>
    </location>
</feature>
<evidence type="ECO:0000256" key="4">
    <source>
        <dbReference type="ARBA" id="ARBA00022842"/>
    </source>
</evidence>
<evidence type="ECO:0000259" key="12">
    <source>
        <dbReference type="Pfam" id="PF02880"/>
    </source>
</evidence>
<dbReference type="GO" id="GO:0005829">
    <property type="term" value="C:cytosol"/>
    <property type="evidence" value="ECO:0007669"/>
    <property type="project" value="TreeGrafter"/>
</dbReference>
<dbReference type="SUPFAM" id="SSF55957">
    <property type="entry name" value="Phosphoglucomutase, C-terminal domain"/>
    <property type="match status" value="1"/>
</dbReference>
<comment type="caution">
    <text evidence="13">The sequence shown here is derived from an EMBL/GenBank/DDBJ whole genome shotgun (WGS) entry which is preliminary data.</text>
</comment>
<dbReference type="GO" id="GO:0005975">
    <property type="term" value="P:carbohydrate metabolic process"/>
    <property type="evidence" value="ECO:0007669"/>
    <property type="project" value="InterPro"/>
</dbReference>
<sequence>MSRKYFGTDGVRGRVGNTPITPEFAMLLAQAAGRVLKRWTHDGEVGVFIGKDTRVSGYMLEAAMQAGFLSAGVDVMLGGPLPTPAVAYLTRAQRLNAGVVISASHNPFYDNGIKFFSSKGTKLPDELELQIEKEMDRGYQCVDSAQLGKARRLDDASGRYVEFCKSTFPSDRDLKGLKIYVDCANGAAYHIAPDVYHELGATVVCDGDHPDGFNINEGVGATHTDTLPQRVAKAGCDIGIALDGDADRLIMADSEKVYNGDLLLYLIAKDRLVRRGLAGVVGTLMTNFAVEKKLKSLGVAFHRAKVGDRYVLETLQKEGLQLGGEGSGHLIILDKQTTGDGIVSSLQVLAVLVRNRTTLRDALAEVSLTPQVLINRRYPKGYVWTDDENLQRAIAEVSARLEGKGRVLVRASGTEPLVRVMVECEDASEAKQVCEALAGLIPAGQ</sequence>
<organism evidence="13 14">
    <name type="scientific">Parasutterella muris</name>
    <dbReference type="NCBI Taxonomy" id="2565572"/>
    <lineage>
        <taxon>Bacteria</taxon>
        <taxon>Pseudomonadati</taxon>
        <taxon>Pseudomonadota</taxon>
        <taxon>Betaproteobacteria</taxon>
        <taxon>Burkholderiales</taxon>
        <taxon>Sutterellaceae</taxon>
        <taxon>Parasutterella</taxon>
    </lineage>
</organism>
<evidence type="ECO:0000256" key="2">
    <source>
        <dbReference type="ARBA" id="ARBA00022553"/>
    </source>
</evidence>
<dbReference type="FunFam" id="3.40.120.10:FF:000003">
    <property type="entry name" value="Phosphoglucosamine mutase"/>
    <property type="match status" value="1"/>
</dbReference>
<comment type="function">
    <text evidence="6 8">Catalyzes the conversion of glucosamine-6-phosphate to glucosamine-1-phosphate.</text>
</comment>
<dbReference type="AlphaFoldDB" id="A0A6L6YK36"/>
<gene>
    <name evidence="6 13" type="primary">glmM</name>
    <name evidence="13" type="ORF">E5987_07755</name>
</gene>
<dbReference type="GO" id="GO:0004615">
    <property type="term" value="F:phosphomannomutase activity"/>
    <property type="evidence" value="ECO:0007669"/>
    <property type="project" value="TreeGrafter"/>
</dbReference>
<comment type="similarity">
    <text evidence="1 6 7">Belongs to the phosphohexose mutase family.</text>
</comment>
<dbReference type="OrthoDB" id="9803322at2"/>
<comment type="catalytic activity">
    <reaction evidence="6 8">
        <text>alpha-D-glucosamine 1-phosphate = D-glucosamine 6-phosphate</text>
        <dbReference type="Rhea" id="RHEA:23424"/>
        <dbReference type="ChEBI" id="CHEBI:58516"/>
        <dbReference type="ChEBI" id="CHEBI:58725"/>
        <dbReference type="EC" id="5.4.2.10"/>
    </reaction>
</comment>
<dbReference type="NCBIfam" id="NF008139">
    <property type="entry name" value="PRK10887.1"/>
    <property type="match status" value="1"/>
</dbReference>
<accession>A0A6L6YK36</accession>
<dbReference type="InterPro" id="IPR036900">
    <property type="entry name" value="A-D-PHexomutase_C_sf"/>
</dbReference>
<feature type="domain" description="Alpha-D-phosphohexomutase C-terminal" evidence="9">
    <location>
        <begin position="373"/>
        <end position="438"/>
    </location>
</feature>
<feature type="active site" description="Phosphoserine intermediate" evidence="6">
    <location>
        <position position="104"/>
    </location>
</feature>
<dbReference type="EMBL" id="WSRP01000021">
    <property type="protein sequence ID" value="MVX57103.1"/>
    <property type="molecule type" value="Genomic_DNA"/>
</dbReference>
<dbReference type="GO" id="GO:0009252">
    <property type="term" value="P:peptidoglycan biosynthetic process"/>
    <property type="evidence" value="ECO:0007669"/>
    <property type="project" value="TreeGrafter"/>
</dbReference>
<dbReference type="InterPro" id="IPR016066">
    <property type="entry name" value="A-D-PHexomutase_CS"/>
</dbReference>
<evidence type="ECO:0000313" key="13">
    <source>
        <dbReference type="EMBL" id="MVX57103.1"/>
    </source>
</evidence>
<dbReference type="GO" id="GO:0006048">
    <property type="term" value="P:UDP-N-acetylglucosamine biosynthetic process"/>
    <property type="evidence" value="ECO:0007669"/>
    <property type="project" value="TreeGrafter"/>
</dbReference>
<dbReference type="EC" id="5.4.2.10" evidence="6 8"/>
<reference evidence="13 14" key="1">
    <citation type="submission" date="2019-12" db="EMBL/GenBank/DDBJ databases">
        <title>Microbes associate with the intestines of laboratory mice.</title>
        <authorList>
            <person name="Navarre W."/>
            <person name="Wong E."/>
        </authorList>
    </citation>
    <scope>NUCLEOTIDE SEQUENCE [LARGE SCALE GENOMIC DNA]</scope>
    <source>
        <strain evidence="13 14">NM82_D38</strain>
    </source>
</reference>
<feature type="domain" description="Alpha-D-phosphohexomutase alpha/beta/alpha" evidence="10">
    <location>
        <begin position="3"/>
        <end position="138"/>
    </location>
</feature>
<dbReference type="InterPro" id="IPR005844">
    <property type="entry name" value="A-D-PHexomutase_a/b/a-I"/>
</dbReference>
<evidence type="ECO:0000259" key="10">
    <source>
        <dbReference type="Pfam" id="PF02878"/>
    </source>
</evidence>
<dbReference type="Proteomes" id="UP000472580">
    <property type="component" value="Unassembled WGS sequence"/>
</dbReference>
<feature type="domain" description="Alpha-D-phosphohexomutase alpha/beta/alpha" evidence="11">
    <location>
        <begin position="159"/>
        <end position="255"/>
    </location>
</feature>
<evidence type="ECO:0000256" key="8">
    <source>
        <dbReference type="RuleBase" id="RU004327"/>
    </source>
</evidence>
<dbReference type="InterPro" id="IPR005843">
    <property type="entry name" value="A-D-PHexomutase_C"/>
</dbReference>
<dbReference type="PANTHER" id="PTHR42946:SF1">
    <property type="entry name" value="PHOSPHOGLUCOMUTASE (ALPHA-D-GLUCOSE-1,6-BISPHOSPHATE-DEPENDENT)"/>
    <property type="match status" value="1"/>
</dbReference>
<feature type="binding site" evidence="6">
    <location>
        <position position="247"/>
    </location>
    <ligand>
        <name>Mg(2+)</name>
        <dbReference type="ChEBI" id="CHEBI:18420"/>
    </ligand>
</feature>
<evidence type="ECO:0000313" key="14">
    <source>
        <dbReference type="Proteomes" id="UP000472580"/>
    </source>
</evidence>
<proteinExistence type="inferred from homology"/>
<feature type="binding site" evidence="6">
    <location>
        <position position="245"/>
    </location>
    <ligand>
        <name>Mg(2+)</name>
        <dbReference type="ChEBI" id="CHEBI:18420"/>
    </ligand>
</feature>
<dbReference type="InterPro" id="IPR005845">
    <property type="entry name" value="A-D-PHexomutase_a/b/a-II"/>
</dbReference>
<feature type="binding site" evidence="6">
    <location>
        <position position="243"/>
    </location>
    <ligand>
        <name>Mg(2+)</name>
        <dbReference type="ChEBI" id="CHEBI:18420"/>
    </ligand>
</feature>
<dbReference type="GO" id="GO:0008966">
    <property type="term" value="F:phosphoglucosamine mutase activity"/>
    <property type="evidence" value="ECO:0007669"/>
    <property type="project" value="UniProtKB-UniRule"/>
</dbReference>
<comment type="PTM">
    <text evidence="6">Activated by phosphorylation.</text>
</comment>
<dbReference type="PANTHER" id="PTHR42946">
    <property type="entry name" value="PHOSPHOHEXOSE MUTASE"/>
    <property type="match status" value="1"/>
</dbReference>
<dbReference type="FunFam" id="3.30.310.50:FF:000001">
    <property type="entry name" value="Phosphoglucosamine mutase"/>
    <property type="match status" value="1"/>
</dbReference>
<name>A0A6L6YK36_9BURK</name>
<evidence type="ECO:0000256" key="1">
    <source>
        <dbReference type="ARBA" id="ARBA00010231"/>
    </source>
</evidence>
<dbReference type="Gene3D" id="3.30.310.50">
    <property type="entry name" value="Alpha-D-phosphohexomutase, C-terminal domain"/>
    <property type="match status" value="1"/>
</dbReference>
<dbReference type="GO" id="GO:0000287">
    <property type="term" value="F:magnesium ion binding"/>
    <property type="evidence" value="ECO:0007669"/>
    <property type="project" value="UniProtKB-UniRule"/>
</dbReference>
<protein>
    <recommendedName>
        <fullName evidence="6 8">Phosphoglucosamine mutase</fullName>
        <ecNumber evidence="6 8">5.4.2.10</ecNumber>
    </recommendedName>
</protein>
<keyword evidence="3 6" id="KW-0479">Metal-binding</keyword>
<dbReference type="PROSITE" id="PS00710">
    <property type="entry name" value="PGM_PMM"/>
    <property type="match status" value="1"/>
</dbReference>
<dbReference type="Pfam" id="PF00408">
    <property type="entry name" value="PGM_PMM_IV"/>
    <property type="match status" value="1"/>
</dbReference>
<dbReference type="CDD" id="cd05802">
    <property type="entry name" value="GlmM"/>
    <property type="match status" value="1"/>
</dbReference>
<evidence type="ECO:0000259" key="11">
    <source>
        <dbReference type="Pfam" id="PF02879"/>
    </source>
</evidence>
<keyword evidence="14" id="KW-1185">Reference proteome</keyword>